<dbReference type="GO" id="GO:1905564">
    <property type="term" value="P:positive regulation of vascular endothelial cell proliferation"/>
    <property type="evidence" value="ECO:0007669"/>
    <property type="project" value="TreeGrafter"/>
</dbReference>
<dbReference type="PANTHER" id="PTHR46886:SF1">
    <property type="entry name" value="INSULIN-LIKE GROWTH FACTOR II"/>
    <property type="match status" value="1"/>
</dbReference>
<dbReference type="GO" id="GO:0045944">
    <property type="term" value="P:positive regulation of transcription by RNA polymerase II"/>
    <property type="evidence" value="ECO:0007669"/>
    <property type="project" value="TreeGrafter"/>
</dbReference>
<protein>
    <recommendedName>
        <fullName evidence="8">Insulin-like domain-containing protein</fullName>
    </recommendedName>
</protein>
<evidence type="ECO:0000256" key="5">
    <source>
        <dbReference type="ARBA" id="ARBA00022729"/>
    </source>
</evidence>
<evidence type="ECO:0000313" key="9">
    <source>
        <dbReference type="EMBL" id="JAS08314.1"/>
    </source>
</evidence>
<sequence length="332" mass="38359">GLRFTKRFKICSPLRLPRNLVQFESGRPADCSNRLNSLIPVYGYIFHRGVMDFSSCFLALLAFIIHAQCQPYRYSTQKQACGDQLADIMSLVCSGRGYNVAFRPTEGLRRTRRGIVEECCRKSCTTAVLELYCSPEVPESPPNVPIRKRSDNDKTKSSEEDVHDFQPTISPSNKEKTTKSSKPINKLTTVNTEAPPNVYNKEPTQRVIQDKVNSIFPVKDDQKMNTKRIVQSLTEVEKEREKKLVETNNLGYILNHFLKDDARNQQKENTRRPPTVEPIRHWQSKKTILRHQQKHVPKKHSDEDTAFQLGVRMPYYSGRKQSRSRSHHLKFP</sequence>
<dbReference type="GO" id="GO:0051147">
    <property type="term" value="P:regulation of muscle cell differentiation"/>
    <property type="evidence" value="ECO:0007669"/>
    <property type="project" value="TreeGrafter"/>
</dbReference>
<evidence type="ECO:0000256" key="2">
    <source>
        <dbReference type="ARBA" id="ARBA00009034"/>
    </source>
</evidence>
<reference evidence="10" key="1">
    <citation type="submission" date="2015-12" db="EMBL/GenBank/DDBJ databases">
        <title>De novo transcriptome assembly of four potential Pierce s Disease insect vectors from Arizona vineyards.</title>
        <authorList>
            <person name="Tassone E.E."/>
        </authorList>
    </citation>
    <scope>NUCLEOTIDE SEQUENCE</scope>
</reference>
<feature type="domain" description="Insulin-like" evidence="8">
    <location>
        <begin position="78"/>
        <end position="133"/>
    </location>
</feature>
<dbReference type="PRINTS" id="PR00276">
    <property type="entry name" value="INSULINFAMLY"/>
</dbReference>
<comment type="subcellular location">
    <subcellularLocation>
        <location evidence="1 6">Secreted</location>
    </subcellularLocation>
</comment>
<proteinExistence type="inferred from homology"/>
<dbReference type="PROSITE" id="PS00262">
    <property type="entry name" value="INSULIN"/>
    <property type="match status" value="1"/>
</dbReference>
<accession>A0A1B6DFL8</accession>
<comment type="similarity">
    <text evidence="2 6">Belongs to the insulin family.</text>
</comment>
<evidence type="ECO:0000256" key="1">
    <source>
        <dbReference type="ARBA" id="ARBA00004613"/>
    </source>
</evidence>
<dbReference type="InterPro" id="IPR022352">
    <property type="entry name" value="Ins/IGF/rlx"/>
</dbReference>
<dbReference type="SUPFAM" id="SSF56994">
    <property type="entry name" value="Insulin-like"/>
    <property type="match status" value="1"/>
</dbReference>
<name>A0A1B6DFL8_9HEMI</name>
<dbReference type="GO" id="GO:0046628">
    <property type="term" value="P:positive regulation of insulin receptor signaling pathway"/>
    <property type="evidence" value="ECO:0007669"/>
    <property type="project" value="TreeGrafter"/>
</dbReference>
<dbReference type="GO" id="GO:0043410">
    <property type="term" value="P:positive regulation of MAPK cascade"/>
    <property type="evidence" value="ECO:0007669"/>
    <property type="project" value="TreeGrafter"/>
</dbReference>
<dbReference type="InterPro" id="IPR016179">
    <property type="entry name" value="Insulin-like"/>
</dbReference>
<evidence type="ECO:0000256" key="3">
    <source>
        <dbReference type="ARBA" id="ARBA00022525"/>
    </source>
</evidence>
<dbReference type="SMART" id="SM00078">
    <property type="entry name" value="IlGF"/>
    <property type="match status" value="1"/>
</dbReference>
<dbReference type="InterPro" id="IPR036438">
    <property type="entry name" value="Insulin-like_sf"/>
</dbReference>
<dbReference type="GO" id="GO:0005615">
    <property type="term" value="C:extracellular space"/>
    <property type="evidence" value="ECO:0007669"/>
    <property type="project" value="TreeGrafter"/>
</dbReference>
<evidence type="ECO:0000256" key="7">
    <source>
        <dbReference type="SAM" id="MobiDB-lite"/>
    </source>
</evidence>
<keyword evidence="3 6" id="KW-0964">Secreted</keyword>
<dbReference type="Gene3D" id="1.10.100.10">
    <property type="entry name" value="Insulin-like"/>
    <property type="match status" value="1"/>
</dbReference>
<dbReference type="GO" id="GO:0043539">
    <property type="term" value="F:protein serine/threonine kinase activator activity"/>
    <property type="evidence" value="ECO:0007669"/>
    <property type="project" value="TreeGrafter"/>
</dbReference>
<evidence type="ECO:0000313" key="10">
    <source>
        <dbReference type="EMBL" id="JAS24440.1"/>
    </source>
</evidence>
<evidence type="ECO:0000256" key="6">
    <source>
        <dbReference type="RuleBase" id="RU000406"/>
    </source>
</evidence>
<dbReference type="GO" id="GO:0008083">
    <property type="term" value="F:growth factor activity"/>
    <property type="evidence" value="ECO:0007669"/>
    <property type="project" value="TreeGrafter"/>
</dbReference>
<feature type="non-terminal residue" evidence="10">
    <location>
        <position position="1"/>
    </location>
</feature>
<dbReference type="AlphaFoldDB" id="A0A1B6DFL8"/>
<dbReference type="EMBL" id="GEDC01028984">
    <property type="protein sequence ID" value="JAS08314.1"/>
    <property type="molecule type" value="Transcribed_RNA"/>
</dbReference>
<evidence type="ECO:0000259" key="8">
    <source>
        <dbReference type="SMART" id="SM00078"/>
    </source>
</evidence>
<keyword evidence="5" id="KW-0732">Signal</keyword>
<gene>
    <name evidence="10" type="ORF">g.16420</name>
    <name evidence="9" type="ORF">g.16423</name>
</gene>
<keyword evidence="4" id="KW-0165">Cleavage on pair of basic residues</keyword>
<dbReference type="GO" id="GO:0005179">
    <property type="term" value="F:hormone activity"/>
    <property type="evidence" value="ECO:0007669"/>
    <property type="project" value="InterPro"/>
</dbReference>
<organism evidence="10">
    <name type="scientific">Clastoptera arizonana</name>
    <name type="common">Arizona spittle bug</name>
    <dbReference type="NCBI Taxonomy" id="38151"/>
    <lineage>
        <taxon>Eukaryota</taxon>
        <taxon>Metazoa</taxon>
        <taxon>Ecdysozoa</taxon>
        <taxon>Arthropoda</taxon>
        <taxon>Hexapoda</taxon>
        <taxon>Insecta</taxon>
        <taxon>Pterygota</taxon>
        <taxon>Neoptera</taxon>
        <taxon>Paraneoptera</taxon>
        <taxon>Hemiptera</taxon>
        <taxon>Auchenorrhyncha</taxon>
        <taxon>Cercopoidea</taxon>
        <taxon>Clastopteridae</taxon>
        <taxon>Clastoptera</taxon>
    </lineage>
</organism>
<dbReference type="Pfam" id="PF00049">
    <property type="entry name" value="Insulin"/>
    <property type="match status" value="1"/>
</dbReference>
<dbReference type="EMBL" id="GEDC01012858">
    <property type="protein sequence ID" value="JAS24440.1"/>
    <property type="molecule type" value="Transcribed_RNA"/>
</dbReference>
<evidence type="ECO:0000256" key="4">
    <source>
        <dbReference type="ARBA" id="ARBA00022685"/>
    </source>
</evidence>
<feature type="compositionally biased region" description="Polar residues" evidence="7">
    <location>
        <begin position="180"/>
        <end position="194"/>
    </location>
</feature>
<dbReference type="InterPro" id="IPR022353">
    <property type="entry name" value="Insulin_CS"/>
</dbReference>
<dbReference type="CDD" id="cd04366">
    <property type="entry name" value="IlGF_insulin_bombyxin_like"/>
    <property type="match status" value="1"/>
</dbReference>
<feature type="compositionally biased region" description="Basic and acidic residues" evidence="7">
    <location>
        <begin position="148"/>
        <end position="164"/>
    </location>
</feature>
<dbReference type="GO" id="GO:0005159">
    <property type="term" value="F:insulin-like growth factor receptor binding"/>
    <property type="evidence" value="ECO:0007669"/>
    <property type="project" value="TreeGrafter"/>
</dbReference>
<feature type="region of interest" description="Disordered" evidence="7">
    <location>
        <begin position="138"/>
        <end position="204"/>
    </location>
</feature>
<dbReference type="PANTHER" id="PTHR46886">
    <property type="entry name" value="INSULIN-LIKE GROWTH FACTOR II"/>
    <property type="match status" value="1"/>
</dbReference>